<evidence type="ECO:0000256" key="3">
    <source>
        <dbReference type="SAM" id="SignalP"/>
    </source>
</evidence>
<feature type="signal peptide" evidence="3">
    <location>
        <begin position="1"/>
        <end position="18"/>
    </location>
</feature>
<keyword evidence="2" id="KW-0843">Virulence</keyword>
<dbReference type="PANTHER" id="PTHR34997:SF1">
    <property type="entry name" value="PEPTIDOGLYCAN-BINDING LYSIN DOMAIN"/>
    <property type="match status" value="1"/>
</dbReference>
<dbReference type="AlphaFoldDB" id="A0A0C3PLK2"/>
<dbReference type="PANTHER" id="PTHR34997">
    <property type="entry name" value="AM15"/>
    <property type="match status" value="1"/>
</dbReference>
<evidence type="ECO:0000313" key="6">
    <source>
        <dbReference type="Proteomes" id="UP000053257"/>
    </source>
</evidence>
<dbReference type="OrthoDB" id="5985073at2759"/>
<dbReference type="InterPro" id="IPR036779">
    <property type="entry name" value="LysM_dom_sf"/>
</dbReference>
<proteinExistence type="predicted"/>
<dbReference type="HOGENOM" id="CLU_010591_6_1_1"/>
<keyword evidence="1" id="KW-0147">Chitin-binding</keyword>
<dbReference type="InterPro" id="IPR052210">
    <property type="entry name" value="LysM1-like"/>
</dbReference>
<dbReference type="Proteomes" id="UP000053257">
    <property type="component" value="Unassembled WGS sequence"/>
</dbReference>
<protein>
    <recommendedName>
        <fullName evidence="4">LysM domain-containing protein</fullName>
    </recommendedName>
</protein>
<evidence type="ECO:0000256" key="1">
    <source>
        <dbReference type="ARBA" id="ARBA00022669"/>
    </source>
</evidence>
<dbReference type="GO" id="GO:0008061">
    <property type="term" value="F:chitin binding"/>
    <property type="evidence" value="ECO:0007669"/>
    <property type="project" value="UniProtKB-KW"/>
</dbReference>
<accession>A0A0C3PLK2</accession>
<feature type="domain" description="LysM" evidence="4">
    <location>
        <begin position="81"/>
        <end position="127"/>
    </location>
</feature>
<dbReference type="PROSITE" id="PS51782">
    <property type="entry name" value="LYSM"/>
    <property type="match status" value="2"/>
</dbReference>
<name>A0A0C3PLK2_PHLG1</name>
<dbReference type="InterPro" id="IPR018392">
    <property type="entry name" value="LysM"/>
</dbReference>
<sequence length="137" mass="14540">MLNLAVLVLATVFIGALAQFPSDCDRTYSVQAGDTCNSISENHDVSSFQLAFVNTVINADCSNLFIGQLLCLGRNGQDCTIVHTVGDGESCVEIANNAGTPLNVLLENNQNVNATCSNLIVGEVLCTEMTLIPYHSS</sequence>
<dbReference type="STRING" id="745531.A0A0C3PLK2"/>
<gene>
    <name evidence="5" type="ORF">PHLGIDRAFT_13290</name>
</gene>
<dbReference type="Pfam" id="PF01476">
    <property type="entry name" value="LysM"/>
    <property type="match status" value="2"/>
</dbReference>
<dbReference type="Gene3D" id="3.10.350.10">
    <property type="entry name" value="LysM domain"/>
    <property type="match status" value="2"/>
</dbReference>
<evidence type="ECO:0000313" key="5">
    <source>
        <dbReference type="EMBL" id="KIP07338.1"/>
    </source>
</evidence>
<dbReference type="EMBL" id="KN840499">
    <property type="protein sequence ID" value="KIP07338.1"/>
    <property type="molecule type" value="Genomic_DNA"/>
</dbReference>
<evidence type="ECO:0000259" key="4">
    <source>
        <dbReference type="PROSITE" id="PS51782"/>
    </source>
</evidence>
<keyword evidence="3" id="KW-0732">Signal</keyword>
<keyword evidence="6" id="KW-1185">Reference proteome</keyword>
<dbReference type="SUPFAM" id="SSF54106">
    <property type="entry name" value="LysM domain"/>
    <property type="match status" value="2"/>
</dbReference>
<feature type="domain" description="LysM" evidence="4">
    <location>
        <begin position="26"/>
        <end position="72"/>
    </location>
</feature>
<reference evidence="5 6" key="1">
    <citation type="journal article" date="2014" name="PLoS Genet.">
        <title>Analysis of the Phlebiopsis gigantea genome, transcriptome and secretome provides insight into its pioneer colonization strategies of wood.</title>
        <authorList>
            <person name="Hori C."/>
            <person name="Ishida T."/>
            <person name="Igarashi K."/>
            <person name="Samejima M."/>
            <person name="Suzuki H."/>
            <person name="Master E."/>
            <person name="Ferreira P."/>
            <person name="Ruiz-Duenas F.J."/>
            <person name="Held B."/>
            <person name="Canessa P."/>
            <person name="Larrondo L.F."/>
            <person name="Schmoll M."/>
            <person name="Druzhinina I.S."/>
            <person name="Kubicek C.P."/>
            <person name="Gaskell J.A."/>
            <person name="Kersten P."/>
            <person name="St John F."/>
            <person name="Glasner J."/>
            <person name="Sabat G."/>
            <person name="Splinter BonDurant S."/>
            <person name="Syed K."/>
            <person name="Yadav J."/>
            <person name="Mgbeahuruike A.C."/>
            <person name="Kovalchuk A."/>
            <person name="Asiegbu F.O."/>
            <person name="Lackner G."/>
            <person name="Hoffmeister D."/>
            <person name="Rencoret J."/>
            <person name="Gutierrez A."/>
            <person name="Sun H."/>
            <person name="Lindquist E."/>
            <person name="Barry K."/>
            <person name="Riley R."/>
            <person name="Grigoriev I.V."/>
            <person name="Henrissat B."/>
            <person name="Kues U."/>
            <person name="Berka R.M."/>
            <person name="Martinez A.T."/>
            <person name="Covert S.F."/>
            <person name="Blanchette R.A."/>
            <person name="Cullen D."/>
        </authorList>
    </citation>
    <scope>NUCLEOTIDE SEQUENCE [LARGE SCALE GENOMIC DNA]</scope>
    <source>
        <strain evidence="5 6">11061_1 CR5-6</strain>
    </source>
</reference>
<organism evidence="5 6">
    <name type="scientific">Phlebiopsis gigantea (strain 11061_1 CR5-6)</name>
    <name type="common">White-rot fungus</name>
    <name type="synonym">Peniophora gigantea</name>
    <dbReference type="NCBI Taxonomy" id="745531"/>
    <lineage>
        <taxon>Eukaryota</taxon>
        <taxon>Fungi</taxon>
        <taxon>Dikarya</taxon>
        <taxon>Basidiomycota</taxon>
        <taxon>Agaricomycotina</taxon>
        <taxon>Agaricomycetes</taxon>
        <taxon>Polyporales</taxon>
        <taxon>Phanerochaetaceae</taxon>
        <taxon>Phlebiopsis</taxon>
    </lineage>
</organism>
<dbReference type="CDD" id="cd00118">
    <property type="entry name" value="LysM"/>
    <property type="match status" value="1"/>
</dbReference>
<feature type="chain" id="PRO_5002180486" description="LysM domain-containing protein" evidence="3">
    <location>
        <begin position="19"/>
        <end position="137"/>
    </location>
</feature>
<evidence type="ECO:0000256" key="2">
    <source>
        <dbReference type="ARBA" id="ARBA00023026"/>
    </source>
</evidence>
<dbReference type="SMART" id="SM00257">
    <property type="entry name" value="LysM"/>
    <property type="match status" value="2"/>
</dbReference>